<evidence type="ECO:0000256" key="8">
    <source>
        <dbReference type="ARBA" id="ARBA00022842"/>
    </source>
</evidence>
<protein>
    <submittedName>
        <fullName evidence="16">Light-harvesting protein</fullName>
    </submittedName>
</protein>
<dbReference type="Pfam" id="PF00556">
    <property type="entry name" value="LHC"/>
    <property type="match status" value="1"/>
</dbReference>
<gene>
    <name evidence="16" type="ORF">ENE75_13325</name>
</gene>
<proteinExistence type="predicted"/>
<dbReference type="OrthoDB" id="9156281at2"/>
<dbReference type="GO" id="GO:0042314">
    <property type="term" value="F:bacteriochlorophyll binding"/>
    <property type="evidence" value="ECO:0007669"/>
    <property type="project" value="UniProtKB-KW"/>
</dbReference>
<feature type="domain" description="Antenna complex alpha/beta subunit" evidence="15">
    <location>
        <begin position="5"/>
        <end position="41"/>
    </location>
</feature>
<dbReference type="GO" id="GO:0019866">
    <property type="term" value="C:organelle inner membrane"/>
    <property type="evidence" value="ECO:0007669"/>
    <property type="project" value="InterPro"/>
</dbReference>
<dbReference type="GO" id="GO:0019684">
    <property type="term" value="P:photosynthesis, light reaction"/>
    <property type="evidence" value="ECO:0007669"/>
    <property type="project" value="InterPro"/>
</dbReference>
<keyword evidence="11" id="KW-0157">Chromophore</keyword>
<feature type="transmembrane region" description="Helical" evidence="14">
    <location>
        <begin position="14"/>
        <end position="35"/>
    </location>
</feature>
<comment type="function">
    <text evidence="1">Antenna complexes are light-harvesting systems, which transfer the excitation energy to the reaction centers.</text>
</comment>
<keyword evidence="3" id="KW-1003">Cell membrane</keyword>
<sequence>MIYGKIWCVVKPSVGIPLMLGAVAVSSFAVHYALLTHTTWLPKYYEGGAKQTAQAESTTKLALAPAEAPK</sequence>
<dbReference type="GO" id="GO:0005886">
    <property type="term" value="C:plasma membrane"/>
    <property type="evidence" value="ECO:0007669"/>
    <property type="project" value="UniProtKB-SubCell"/>
</dbReference>
<evidence type="ECO:0000256" key="3">
    <source>
        <dbReference type="ARBA" id="ARBA00022475"/>
    </source>
</evidence>
<dbReference type="Proteomes" id="UP000288178">
    <property type="component" value="Unassembled WGS sequence"/>
</dbReference>
<dbReference type="InterPro" id="IPR000066">
    <property type="entry name" value="Antenna_a/b"/>
</dbReference>
<dbReference type="EMBL" id="SACT01000004">
    <property type="protein sequence ID" value="RVT50794.1"/>
    <property type="molecule type" value="Genomic_DNA"/>
</dbReference>
<accession>A0A437JU77</accession>
<dbReference type="InterPro" id="IPR035889">
    <property type="entry name" value="Light-harvesting_complex"/>
</dbReference>
<keyword evidence="4" id="KW-0148">Chlorophyll</keyword>
<organism evidence="16 17">
    <name type="scientific">Rubrivivax albus</name>
    <dbReference type="NCBI Taxonomy" id="2499835"/>
    <lineage>
        <taxon>Bacteria</taxon>
        <taxon>Pseudomonadati</taxon>
        <taxon>Pseudomonadota</taxon>
        <taxon>Betaproteobacteria</taxon>
        <taxon>Burkholderiales</taxon>
        <taxon>Sphaerotilaceae</taxon>
        <taxon>Rubrivivax</taxon>
    </lineage>
</organism>
<evidence type="ECO:0000256" key="10">
    <source>
        <dbReference type="ARBA" id="ARBA00022989"/>
    </source>
</evidence>
<dbReference type="InterPro" id="IPR002361">
    <property type="entry name" value="Antenna_alpha_CS"/>
</dbReference>
<dbReference type="AlphaFoldDB" id="A0A437JU77"/>
<dbReference type="Gene3D" id="4.10.220.20">
    <property type="entry name" value="Light-harvesting complex"/>
    <property type="match status" value="1"/>
</dbReference>
<dbReference type="PRINTS" id="PR00673">
    <property type="entry name" value="LIGHTHARVSTA"/>
</dbReference>
<evidence type="ECO:0000259" key="15">
    <source>
        <dbReference type="Pfam" id="PF00556"/>
    </source>
</evidence>
<comment type="subcellular location">
    <subcellularLocation>
        <location evidence="2">Cell membrane</location>
        <topology evidence="2">Single-pass type II membrane protein</topology>
    </subcellularLocation>
</comment>
<keyword evidence="6 14" id="KW-0812">Transmembrane</keyword>
<dbReference type="PROSITE" id="PS00968">
    <property type="entry name" value="ANTENNA_COMP_ALPHA"/>
    <property type="match status" value="1"/>
</dbReference>
<dbReference type="InterPro" id="IPR018332">
    <property type="entry name" value="Antenna_alpha"/>
</dbReference>
<name>A0A437JU77_9BURK</name>
<evidence type="ECO:0000256" key="4">
    <source>
        <dbReference type="ARBA" id="ARBA00022494"/>
    </source>
</evidence>
<keyword evidence="5" id="KW-0042">Antenna complex</keyword>
<evidence type="ECO:0000256" key="11">
    <source>
        <dbReference type="ARBA" id="ARBA00022991"/>
    </source>
</evidence>
<comment type="caution">
    <text evidence="16">The sequence shown here is derived from an EMBL/GenBank/DDBJ whole genome shotgun (WGS) entry which is preliminary data.</text>
</comment>
<keyword evidence="7" id="KW-0479">Metal-binding</keyword>
<evidence type="ECO:0000313" key="16">
    <source>
        <dbReference type="EMBL" id="RVT50794.1"/>
    </source>
</evidence>
<keyword evidence="12 14" id="KW-0472">Membrane</keyword>
<evidence type="ECO:0000256" key="12">
    <source>
        <dbReference type="ARBA" id="ARBA00023136"/>
    </source>
</evidence>
<evidence type="ECO:0000256" key="7">
    <source>
        <dbReference type="ARBA" id="ARBA00022723"/>
    </source>
</evidence>
<keyword evidence="10 14" id="KW-1133">Transmembrane helix</keyword>
<dbReference type="GO" id="GO:0030077">
    <property type="term" value="C:plasma membrane light-harvesting complex"/>
    <property type="evidence" value="ECO:0007669"/>
    <property type="project" value="InterPro"/>
</dbReference>
<reference evidence="16 17" key="1">
    <citation type="submission" date="2019-01" db="EMBL/GenBank/DDBJ databases">
        <authorList>
            <person name="Chen W.-M."/>
        </authorList>
    </citation>
    <scope>NUCLEOTIDE SEQUENCE [LARGE SCALE GENOMIC DNA]</scope>
    <source>
        <strain evidence="16 17">ICH-3</strain>
    </source>
</reference>
<keyword evidence="9" id="KW-0076">Bacteriochlorophyll</keyword>
<evidence type="ECO:0000256" key="9">
    <source>
        <dbReference type="ARBA" id="ARBA00022956"/>
    </source>
</evidence>
<dbReference type="SUPFAM" id="SSF56918">
    <property type="entry name" value="Light-harvesting complex subunits"/>
    <property type="match status" value="1"/>
</dbReference>
<keyword evidence="17" id="KW-1185">Reference proteome</keyword>
<evidence type="ECO:0000256" key="6">
    <source>
        <dbReference type="ARBA" id="ARBA00022692"/>
    </source>
</evidence>
<keyword evidence="13" id="KW-0437">Light-harvesting polypeptide</keyword>
<dbReference type="RefSeq" id="WP_128198820.1">
    <property type="nucleotide sequence ID" value="NZ_SACT01000004.1"/>
</dbReference>
<evidence type="ECO:0000256" key="1">
    <source>
        <dbReference type="ARBA" id="ARBA00002455"/>
    </source>
</evidence>
<evidence type="ECO:0000256" key="14">
    <source>
        <dbReference type="SAM" id="Phobius"/>
    </source>
</evidence>
<keyword evidence="8" id="KW-0460">Magnesium</keyword>
<evidence type="ECO:0000313" key="17">
    <source>
        <dbReference type="Proteomes" id="UP000288178"/>
    </source>
</evidence>
<dbReference type="GO" id="GO:0046872">
    <property type="term" value="F:metal ion binding"/>
    <property type="evidence" value="ECO:0007669"/>
    <property type="project" value="UniProtKB-KW"/>
</dbReference>
<evidence type="ECO:0000256" key="13">
    <source>
        <dbReference type="ARBA" id="ARBA00023243"/>
    </source>
</evidence>
<evidence type="ECO:0000256" key="5">
    <source>
        <dbReference type="ARBA" id="ARBA00022549"/>
    </source>
</evidence>
<evidence type="ECO:0000256" key="2">
    <source>
        <dbReference type="ARBA" id="ARBA00004401"/>
    </source>
</evidence>